<dbReference type="PANTHER" id="PTHR46082:SF6">
    <property type="entry name" value="AAA+ ATPASE DOMAIN-CONTAINING PROTEIN-RELATED"/>
    <property type="match status" value="1"/>
</dbReference>
<protein>
    <recommendedName>
        <fullName evidence="5">TPR-like protein</fullName>
    </recommendedName>
</protein>
<dbReference type="SUPFAM" id="SSF52540">
    <property type="entry name" value="P-loop containing nucleoside triphosphate hydrolases"/>
    <property type="match status" value="1"/>
</dbReference>
<dbReference type="InterPro" id="IPR011990">
    <property type="entry name" value="TPR-like_helical_dom_sf"/>
</dbReference>
<organism evidence="3 4">
    <name type="scientific">Mycena pura</name>
    <dbReference type="NCBI Taxonomy" id="153505"/>
    <lineage>
        <taxon>Eukaryota</taxon>
        <taxon>Fungi</taxon>
        <taxon>Dikarya</taxon>
        <taxon>Basidiomycota</taxon>
        <taxon>Agaricomycotina</taxon>
        <taxon>Agaricomycetes</taxon>
        <taxon>Agaricomycetidae</taxon>
        <taxon>Agaricales</taxon>
        <taxon>Marasmiineae</taxon>
        <taxon>Mycenaceae</taxon>
        <taxon>Mycena</taxon>
    </lineage>
</organism>
<dbReference type="InterPro" id="IPR027417">
    <property type="entry name" value="P-loop_NTPase"/>
</dbReference>
<dbReference type="InterPro" id="IPR053137">
    <property type="entry name" value="NLR-like"/>
</dbReference>
<comment type="caution">
    <text evidence="3">The sequence shown here is derived from an EMBL/GenBank/DDBJ whole genome shotgun (WGS) entry which is preliminary data.</text>
</comment>
<proteinExistence type="predicted"/>
<dbReference type="PANTHER" id="PTHR46082">
    <property type="entry name" value="ATP/GTP-BINDING PROTEIN-RELATED"/>
    <property type="match status" value="1"/>
</dbReference>
<evidence type="ECO:0000259" key="2">
    <source>
        <dbReference type="Pfam" id="PF25000"/>
    </source>
</evidence>
<dbReference type="AlphaFoldDB" id="A0AAD6V1X3"/>
<keyword evidence="4" id="KW-1185">Reference proteome</keyword>
<feature type="domain" description="DUF7779" evidence="2">
    <location>
        <begin position="233"/>
        <end position="307"/>
    </location>
</feature>
<dbReference type="Pfam" id="PF13374">
    <property type="entry name" value="TPR_10"/>
    <property type="match status" value="2"/>
</dbReference>
<dbReference type="GO" id="GO:0043531">
    <property type="term" value="F:ADP binding"/>
    <property type="evidence" value="ECO:0007669"/>
    <property type="project" value="InterPro"/>
</dbReference>
<dbReference type="EMBL" id="JARJCW010000065">
    <property type="protein sequence ID" value="KAJ7200027.1"/>
    <property type="molecule type" value="Genomic_DNA"/>
</dbReference>
<gene>
    <name evidence="3" type="ORF">GGX14DRAFT_372613</name>
</gene>
<dbReference type="SUPFAM" id="SSF48452">
    <property type="entry name" value="TPR-like"/>
    <property type="match status" value="4"/>
</dbReference>
<dbReference type="InterPro" id="IPR002182">
    <property type="entry name" value="NB-ARC"/>
</dbReference>
<dbReference type="InterPro" id="IPR056681">
    <property type="entry name" value="DUF7779"/>
</dbReference>
<reference evidence="3" key="1">
    <citation type="submission" date="2023-03" db="EMBL/GenBank/DDBJ databases">
        <title>Massive genome expansion in bonnet fungi (Mycena s.s.) driven by repeated elements and novel gene families across ecological guilds.</title>
        <authorList>
            <consortium name="Lawrence Berkeley National Laboratory"/>
            <person name="Harder C.B."/>
            <person name="Miyauchi S."/>
            <person name="Viragh M."/>
            <person name="Kuo A."/>
            <person name="Thoen E."/>
            <person name="Andreopoulos B."/>
            <person name="Lu D."/>
            <person name="Skrede I."/>
            <person name="Drula E."/>
            <person name="Henrissat B."/>
            <person name="Morin E."/>
            <person name="Kohler A."/>
            <person name="Barry K."/>
            <person name="LaButti K."/>
            <person name="Morin E."/>
            <person name="Salamov A."/>
            <person name="Lipzen A."/>
            <person name="Mereny Z."/>
            <person name="Hegedus B."/>
            <person name="Baldrian P."/>
            <person name="Stursova M."/>
            <person name="Weitz H."/>
            <person name="Taylor A."/>
            <person name="Grigoriev I.V."/>
            <person name="Nagy L.G."/>
            <person name="Martin F."/>
            <person name="Kauserud H."/>
        </authorList>
    </citation>
    <scope>NUCLEOTIDE SEQUENCE</scope>
    <source>
        <strain evidence="3">9144</strain>
    </source>
</reference>
<dbReference type="Gene3D" id="3.40.50.300">
    <property type="entry name" value="P-loop containing nucleotide triphosphate hydrolases"/>
    <property type="match status" value="1"/>
</dbReference>
<evidence type="ECO:0000313" key="3">
    <source>
        <dbReference type="EMBL" id="KAJ7200027.1"/>
    </source>
</evidence>
<dbReference type="Gene3D" id="1.25.40.10">
    <property type="entry name" value="Tetratricopeptide repeat domain"/>
    <property type="match status" value="3"/>
</dbReference>
<dbReference type="Pfam" id="PF00931">
    <property type="entry name" value="NB-ARC"/>
    <property type="match status" value="1"/>
</dbReference>
<evidence type="ECO:0008006" key="5">
    <source>
        <dbReference type="Google" id="ProtNLM"/>
    </source>
</evidence>
<dbReference type="Pfam" id="PF25000">
    <property type="entry name" value="DUF7779"/>
    <property type="match status" value="1"/>
</dbReference>
<dbReference type="Proteomes" id="UP001219525">
    <property type="component" value="Unassembled WGS sequence"/>
</dbReference>
<accession>A0AAD6V1X3</accession>
<evidence type="ECO:0000259" key="1">
    <source>
        <dbReference type="Pfam" id="PF00931"/>
    </source>
</evidence>
<name>A0AAD6V1X3_9AGAR</name>
<dbReference type="Pfam" id="PF13424">
    <property type="entry name" value="TPR_12"/>
    <property type="match status" value="3"/>
</dbReference>
<sequence length="812" mass="91698">MFHGRQHVLDKMQHFFSQNSRTQRVYVLYGLGGVGKTQTALKFIEQSHSQFSSTCLIDTSTRETIDAAFKDVAVKRRIGDTAKDAIQWFTAQKSEWLLFLDNADEPNLDLNKFVPQCKHGNIIITTRNPGLCVYAGANTHVDNMEEADAVVLLLKTAVLEDISRNKVAATAIVKELAYLPLAIIQAGAFIARSRNLEGFLTVYSTNKSRLLNEKPAQSHDNYAWTVYTTWQMSFNKLSPLAARFLQLCSLLHHKGISEEFFINASKYQHNLQFQDVTAEIMAYSLMEFDADQAMFSMHPLVHDWCQSIIIDQEGCHSSIIGILGMCISCIPKADTQLESMRLVPHVEALLRGETRMFPDFKDQYARIYYGAGHYTKVEKLSALSLEKHREVLGDDHHDTLRAMTKLAEAYIDLAQYEKAKTLLVRVLDKQRQILGDDHPETLCSMRDLTLTYKRLGQLENALELGIQALEKCKQNLGEDHPDTLTSMAHLGSVYCNLGRFEEAMKLQIIILEKQRQIRGDDHTNTLVAMNHLSITYCRLGKFEEANDFLMSVVEKQMHTIGQDHPDTLISMGNLAITYCSLGKFAEAQELHVSVVQKSCQTLGHDHPATLTSMSNMAVMYNYLGQSEEALELHISVLGKRRETLGDDHVLTIRSMSYVGDTYNHLGQFQKALKPNILTVEKRRHILGEEHPDTLKSMANLAITYGALGKFEEAKSLQVYLLEKRKKTVGEDDPQTLRTMLHLKAMHYNLGNIEEANKLALPHPEKVIADHDPETRLVISSLAAAYRTAGKVEEAEKLVKLFPISNTSLKVDE</sequence>
<evidence type="ECO:0000313" key="4">
    <source>
        <dbReference type="Proteomes" id="UP001219525"/>
    </source>
</evidence>
<feature type="domain" description="NB-ARC" evidence="1">
    <location>
        <begin position="6"/>
        <end position="157"/>
    </location>
</feature>